<dbReference type="GO" id="GO:0046872">
    <property type="term" value="F:metal ion binding"/>
    <property type="evidence" value="ECO:0007669"/>
    <property type="project" value="InterPro"/>
</dbReference>
<reference evidence="6 7" key="1">
    <citation type="submission" date="2019-12" db="EMBL/GenBank/DDBJ databases">
        <authorList>
            <person name="Lee S.D."/>
        </authorList>
    </citation>
    <scope>NUCLEOTIDE SEQUENCE [LARGE SCALE GENOMIC DNA]</scope>
    <source>
        <strain evidence="6 7">GH3-10</strain>
    </source>
</reference>
<accession>A0A844XCM9</accession>
<keyword evidence="3 4" id="KW-0067">ATP-binding</keyword>
<comment type="caution">
    <text evidence="6">The sequence shown here is derived from an EMBL/GenBank/DDBJ whole genome shotgun (WGS) entry which is preliminary data.</text>
</comment>
<keyword evidence="2 4" id="KW-0547">Nucleotide-binding</keyword>
<dbReference type="PROSITE" id="PS50975">
    <property type="entry name" value="ATP_GRASP"/>
    <property type="match status" value="1"/>
</dbReference>
<evidence type="ECO:0000313" key="7">
    <source>
        <dbReference type="Proteomes" id="UP000461409"/>
    </source>
</evidence>
<dbReference type="SUPFAM" id="SSF56059">
    <property type="entry name" value="Glutathione synthetase ATP-binding domain-like"/>
    <property type="match status" value="1"/>
</dbReference>
<reference evidence="6 7" key="2">
    <citation type="submission" date="2020-02" db="EMBL/GenBank/DDBJ databases">
        <title>Erythrobacter dongmakensis sp. nov., isolated from a tidal mudflat.</title>
        <authorList>
            <person name="Kim I.S."/>
        </authorList>
    </citation>
    <scope>NUCLEOTIDE SEQUENCE [LARGE SCALE GENOMIC DNA]</scope>
    <source>
        <strain evidence="6 7">GH3-10</strain>
    </source>
</reference>
<evidence type="ECO:0000256" key="1">
    <source>
        <dbReference type="ARBA" id="ARBA00022598"/>
    </source>
</evidence>
<feature type="domain" description="ATP-grasp" evidence="5">
    <location>
        <begin position="96"/>
        <end position="268"/>
    </location>
</feature>
<keyword evidence="7" id="KW-1185">Reference proteome</keyword>
<protein>
    <submittedName>
        <fullName evidence="6">ATP-grasp domain-containing protein</fullName>
    </submittedName>
</protein>
<dbReference type="Gene3D" id="3.30.1490.20">
    <property type="entry name" value="ATP-grasp fold, A domain"/>
    <property type="match status" value="1"/>
</dbReference>
<dbReference type="PANTHER" id="PTHR43585:SF2">
    <property type="entry name" value="ATP-GRASP ENZYME FSQD"/>
    <property type="match status" value="1"/>
</dbReference>
<evidence type="ECO:0000259" key="5">
    <source>
        <dbReference type="PROSITE" id="PS50975"/>
    </source>
</evidence>
<gene>
    <name evidence="6" type="ORF">GRF63_06695</name>
</gene>
<dbReference type="PANTHER" id="PTHR43585">
    <property type="entry name" value="FUMIPYRROLE BIOSYNTHESIS PROTEIN C"/>
    <property type="match status" value="1"/>
</dbReference>
<dbReference type="Gene3D" id="3.40.50.20">
    <property type="match status" value="1"/>
</dbReference>
<dbReference type="Pfam" id="PF21360">
    <property type="entry name" value="PylC-like_N"/>
    <property type="match status" value="1"/>
</dbReference>
<name>A0A844XCM9_9SPHN</name>
<evidence type="ECO:0000256" key="3">
    <source>
        <dbReference type="ARBA" id="ARBA00022840"/>
    </source>
</evidence>
<dbReference type="InterPro" id="IPR013815">
    <property type="entry name" value="ATP_grasp_subdomain_1"/>
</dbReference>
<dbReference type="EMBL" id="WUBR01000001">
    <property type="protein sequence ID" value="MWV27590.1"/>
    <property type="molecule type" value="Genomic_DNA"/>
</dbReference>
<dbReference type="InterPro" id="IPR011761">
    <property type="entry name" value="ATP-grasp"/>
</dbReference>
<dbReference type="GO" id="GO:0005524">
    <property type="term" value="F:ATP binding"/>
    <property type="evidence" value="ECO:0007669"/>
    <property type="project" value="UniProtKB-UniRule"/>
</dbReference>
<dbReference type="Gene3D" id="3.30.470.20">
    <property type="entry name" value="ATP-grasp fold, B domain"/>
    <property type="match status" value="1"/>
</dbReference>
<sequence length="293" mass="32147">MGVALEIHACDLNPDLSAACALADASFAAPRCTDDGYIPLLRKYTRENGIGLIVPTIDTELQPLADARPDFSAQGTYVHVSSPQVIDIVRDKKRTMDVLAEAGVPVPRTARLEDFRRDPAGWDWPLFVKPVSGSASRGVELVQDIKALDREFDEPMLVQELLRGDEYTINLFVDEDGVMQAAIPHLRISIRAGEVEKGRTVRRDDFEAIARNLAAAMPGARGVLCFQVFDDPVLGPRVIEINARFGGGYPLADQAGGHFAENVLRQAMGEPLVNCADWRDGVTMLRYDNAVFV</sequence>
<dbReference type="InterPro" id="IPR052032">
    <property type="entry name" value="ATP-dep_AA_Ligase"/>
</dbReference>
<organism evidence="6 7">
    <name type="scientific">Aurantiacibacter rhizosphaerae</name>
    <dbReference type="NCBI Taxonomy" id="2691582"/>
    <lineage>
        <taxon>Bacteria</taxon>
        <taxon>Pseudomonadati</taxon>
        <taxon>Pseudomonadota</taxon>
        <taxon>Alphaproteobacteria</taxon>
        <taxon>Sphingomonadales</taxon>
        <taxon>Erythrobacteraceae</taxon>
        <taxon>Aurantiacibacter</taxon>
    </lineage>
</organism>
<dbReference type="Proteomes" id="UP000461409">
    <property type="component" value="Unassembled WGS sequence"/>
</dbReference>
<dbReference type="InterPro" id="IPR048764">
    <property type="entry name" value="PylC_N"/>
</dbReference>
<dbReference type="InterPro" id="IPR003806">
    <property type="entry name" value="ATP-grasp_PylC-type"/>
</dbReference>
<keyword evidence="1" id="KW-0436">Ligase</keyword>
<evidence type="ECO:0000256" key="2">
    <source>
        <dbReference type="ARBA" id="ARBA00022741"/>
    </source>
</evidence>
<dbReference type="GO" id="GO:0016874">
    <property type="term" value="F:ligase activity"/>
    <property type="evidence" value="ECO:0007669"/>
    <property type="project" value="UniProtKB-KW"/>
</dbReference>
<dbReference type="Pfam" id="PF02655">
    <property type="entry name" value="ATP-grasp_3"/>
    <property type="match status" value="1"/>
</dbReference>
<evidence type="ECO:0000313" key="6">
    <source>
        <dbReference type="EMBL" id="MWV27590.1"/>
    </source>
</evidence>
<evidence type="ECO:0000256" key="4">
    <source>
        <dbReference type="PROSITE-ProRule" id="PRU00409"/>
    </source>
</evidence>
<proteinExistence type="predicted"/>
<dbReference type="AlphaFoldDB" id="A0A844XCM9"/>